<evidence type="ECO:0000313" key="1">
    <source>
        <dbReference type="EMBL" id="QJA75138.1"/>
    </source>
</evidence>
<name>A0A6M3K062_9ZZZZ</name>
<gene>
    <name evidence="1" type="ORF">MM415A01866_0024</name>
</gene>
<reference evidence="1" key="1">
    <citation type="submission" date="2020-03" db="EMBL/GenBank/DDBJ databases">
        <title>The deep terrestrial virosphere.</title>
        <authorList>
            <person name="Holmfeldt K."/>
            <person name="Nilsson E."/>
            <person name="Simone D."/>
            <person name="Lopez-Fernandez M."/>
            <person name="Wu X."/>
            <person name="de Brujin I."/>
            <person name="Lundin D."/>
            <person name="Andersson A."/>
            <person name="Bertilsson S."/>
            <person name="Dopson M."/>
        </authorList>
    </citation>
    <scope>NUCLEOTIDE SEQUENCE</scope>
    <source>
        <strain evidence="1">MM415A01866</strain>
    </source>
</reference>
<dbReference type="EMBL" id="MT142142">
    <property type="protein sequence ID" value="QJA75138.1"/>
    <property type="molecule type" value="Genomic_DNA"/>
</dbReference>
<sequence>MDKIITIRGVVSYSGDLGFLLHEVTPNSGRVDKPAVVLNDVLTGLLQKQAEREGRISLTISLIEI</sequence>
<protein>
    <submittedName>
        <fullName evidence="1">Uncharacterized protein</fullName>
    </submittedName>
</protein>
<organism evidence="1">
    <name type="scientific">viral metagenome</name>
    <dbReference type="NCBI Taxonomy" id="1070528"/>
    <lineage>
        <taxon>unclassified sequences</taxon>
        <taxon>metagenomes</taxon>
        <taxon>organismal metagenomes</taxon>
    </lineage>
</organism>
<proteinExistence type="predicted"/>
<accession>A0A6M3K062</accession>
<dbReference type="AlphaFoldDB" id="A0A6M3K062"/>